<evidence type="ECO:0000313" key="1">
    <source>
        <dbReference type="EMBL" id="MCR2042858.1"/>
    </source>
</evidence>
<proteinExistence type="predicted"/>
<reference evidence="1" key="1">
    <citation type="submission" date="2022-07" db="EMBL/GenBank/DDBJ databases">
        <title>Enhanced cultured diversity of the mouse gut microbiota enables custom-made synthetic communities.</title>
        <authorList>
            <person name="Afrizal A."/>
        </authorList>
    </citation>
    <scope>NUCLEOTIDE SEQUENCE</scope>
    <source>
        <strain evidence="1">DSM 29482</strain>
    </source>
</reference>
<keyword evidence="2" id="KW-1185">Reference proteome</keyword>
<dbReference type="RefSeq" id="WP_042681557.1">
    <property type="nucleotide sequence ID" value="NZ_CABKTM010000043.1"/>
</dbReference>
<gene>
    <name evidence="1" type="ORF">NSA23_01880</name>
</gene>
<dbReference type="Gene3D" id="2.120.10.70">
    <property type="entry name" value="Fucose-specific lectin"/>
    <property type="match status" value="1"/>
</dbReference>
<sequence>MNIKIKESELIKNSKGEYFNFYIDEKNNLLFNKFDNKNNNIISLSEIEHNILDFSVIIDEKDKIQLIYLIENGNLIHCTYTQKKWIKQSIFRLNTKSNIYKHITLFMSNNSVNIFYACANLVNINLWSIEQITKNSSNWTKKTVTSIFSKKILAPFYIDSDNLGNIHLVFRTNERNSTHIYYTFYNVFIKKWSQIIEKISLTKTNNKFPYLFIDSKNNIHILWSSLEDKDYILRYKKLSPGGQSKFKWKKINLPVINNCTYTPIMSEINETLKITYLKDDEIGCLNSMDYGETWILIDKIKLNSPSIWFLKYSSNSKKKYLNNKTNNFYAQISDKMYLFFNEKDQKKINFDKEEIINLNNKDIQIEEKDELISIHNSDFMELKKNILEIKETIEQIIAHSNIIEEELKLMKEKLMSTEDQKHKKGFFKFK</sequence>
<name>A0A9X2MEZ3_9FIRM</name>
<organism evidence="1 2">
    <name type="scientific">Anaerosalibacter massiliensis</name>
    <dbReference type="NCBI Taxonomy" id="1347392"/>
    <lineage>
        <taxon>Bacteria</taxon>
        <taxon>Bacillati</taxon>
        <taxon>Bacillota</taxon>
        <taxon>Tissierellia</taxon>
        <taxon>Tissierellales</taxon>
        <taxon>Sporanaerobacteraceae</taxon>
        <taxon>Anaerosalibacter</taxon>
    </lineage>
</organism>
<dbReference type="EMBL" id="JANJZL010000001">
    <property type="protein sequence ID" value="MCR2042858.1"/>
    <property type="molecule type" value="Genomic_DNA"/>
</dbReference>
<dbReference type="OrthoDB" id="1707719at2"/>
<dbReference type="AlphaFoldDB" id="A0A9X2MEZ3"/>
<protein>
    <submittedName>
        <fullName evidence="1">Uncharacterized protein</fullName>
    </submittedName>
</protein>
<accession>A0A9X2MEZ3</accession>
<evidence type="ECO:0000313" key="2">
    <source>
        <dbReference type="Proteomes" id="UP001142078"/>
    </source>
</evidence>
<comment type="caution">
    <text evidence="1">The sequence shown here is derived from an EMBL/GenBank/DDBJ whole genome shotgun (WGS) entry which is preliminary data.</text>
</comment>
<dbReference type="Proteomes" id="UP001142078">
    <property type="component" value="Unassembled WGS sequence"/>
</dbReference>